<protein>
    <recommendedName>
        <fullName evidence="3">Sugar-specific transcriptional regulator TrmB</fullName>
    </recommendedName>
</protein>
<evidence type="ECO:0000313" key="2">
    <source>
        <dbReference type="Proteomes" id="UP000321408"/>
    </source>
</evidence>
<accession>A0A5B9D788</accession>
<reference evidence="1 2" key="1">
    <citation type="journal article" date="2020" name="Nature">
        <title>Isolation of an archaeon at the prokaryote-eukaryote interface.</title>
        <authorList>
            <person name="Imachi H."/>
            <person name="Nobu M.K."/>
            <person name="Nakahara N."/>
            <person name="Morono Y."/>
            <person name="Ogawara M."/>
            <person name="Takaki Y."/>
            <person name="Takano Y."/>
            <person name="Uematsu K."/>
            <person name="Ikuta T."/>
            <person name="Ito M."/>
            <person name="Matsui Y."/>
            <person name="Miyazaki M."/>
            <person name="Murata K."/>
            <person name="Saito Y."/>
            <person name="Sakai S."/>
            <person name="Song C."/>
            <person name="Tasumi E."/>
            <person name="Yamanaka Y."/>
            <person name="Yamaguchi T."/>
            <person name="Kamagata Y."/>
            <person name="Tamaki H."/>
            <person name="Takai K."/>
        </authorList>
    </citation>
    <scope>NUCLEOTIDE SEQUENCE [LARGE SCALE GENOMIC DNA]</scope>
    <source>
        <strain evidence="1 2">MK-D1</strain>
    </source>
</reference>
<evidence type="ECO:0008006" key="3">
    <source>
        <dbReference type="Google" id="ProtNLM"/>
    </source>
</evidence>
<name>A0A5B9D788_9ARCH</name>
<dbReference type="RefSeq" id="WP_147661906.1">
    <property type="nucleotide sequence ID" value="NZ_CP042905.2"/>
</dbReference>
<organism evidence="1 2">
    <name type="scientific">Promethearchaeum syntrophicum</name>
    <dbReference type="NCBI Taxonomy" id="2594042"/>
    <lineage>
        <taxon>Archaea</taxon>
        <taxon>Promethearchaeati</taxon>
        <taxon>Promethearchaeota</taxon>
        <taxon>Promethearchaeia</taxon>
        <taxon>Promethearchaeales</taxon>
        <taxon>Promethearchaeaceae</taxon>
        <taxon>Promethearchaeum</taxon>
    </lineage>
</organism>
<dbReference type="InterPro" id="IPR036390">
    <property type="entry name" value="WH_DNA-bd_sf"/>
</dbReference>
<reference evidence="1 2" key="2">
    <citation type="journal article" date="2024" name="Int. J. Syst. Evol. Microbiol.">
        <title>Promethearchaeum syntrophicum gen. nov., sp. nov., an anaerobic, obligately syntrophic archaeon, the first isolate of the lineage 'Asgard' archaea, and proposal of the new archaeal phylum Promethearchaeota phyl. nov. and kingdom Promethearchaeati regn. nov.</title>
        <authorList>
            <person name="Imachi H."/>
            <person name="Nobu M.K."/>
            <person name="Kato S."/>
            <person name="Takaki Y."/>
            <person name="Miyazaki M."/>
            <person name="Miyata M."/>
            <person name="Ogawara M."/>
            <person name="Saito Y."/>
            <person name="Sakai S."/>
            <person name="Tahara Y.O."/>
            <person name="Takano Y."/>
            <person name="Tasumi E."/>
            <person name="Uematsu K."/>
            <person name="Yoshimura T."/>
            <person name="Itoh T."/>
            <person name="Ohkuma M."/>
            <person name="Takai K."/>
        </authorList>
    </citation>
    <scope>NUCLEOTIDE SEQUENCE [LARGE SCALE GENOMIC DNA]</scope>
    <source>
        <strain evidence="1 2">MK-D1</strain>
    </source>
</reference>
<gene>
    <name evidence="1" type="ORF">DSAG12_00797</name>
</gene>
<dbReference type="InterPro" id="IPR036388">
    <property type="entry name" value="WH-like_DNA-bd_sf"/>
</dbReference>
<dbReference type="AlphaFoldDB" id="A0A5B9D788"/>
<dbReference type="Proteomes" id="UP000321408">
    <property type="component" value="Chromosome"/>
</dbReference>
<proteinExistence type="predicted"/>
<keyword evidence="2" id="KW-1185">Reference proteome</keyword>
<dbReference type="Gene3D" id="1.10.10.10">
    <property type="entry name" value="Winged helix-like DNA-binding domain superfamily/Winged helix DNA-binding domain"/>
    <property type="match status" value="1"/>
</dbReference>
<sequence length="82" mass="9473">MVDLSKFEDGLMFSPLQKTLLNVLEKNGPLTRADLVKQLASPRTTIYDNLTRLQNHNLIRKFSRPTNSRGRPLVFFKLVDED</sequence>
<dbReference type="EMBL" id="CP042905">
    <property type="protein sequence ID" value="QEE14974.1"/>
    <property type="molecule type" value="Genomic_DNA"/>
</dbReference>
<dbReference type="KEGG" id="psyt:DSAG12_00797"/>
<evidence type="ECO:0000313" key="1">
    <source>
        <dbReference type="EMBL" id="QEE14974.1"/>
    </source>
</evidence>
<dbReference type="SUPFAM" id="SSF46785">
    <property type="entry name" value="Winged helix' DNA-binding domain"/>
    <property type="match status" value="1"/>
</dbReference>
<dbReference type="GeneID" id="41328797"/>